<evidence type="ECO:0000256" key="1">
    <source>
        <dbReference type="ARBA" id="ARBA00022475"/>
    </source>
</evidence>
<comment type="function">
    <text evidence="7">Functions as a peptidoglycan terminase that cleaves nascent peptidoglycan strands endolytically to terminate their elongation.</text>
</comment>
<dbReference type="NCBIfam" id="TIGR00247">
    <property type="entry name" value="endolytic transglycosylase MltG"/>
    <property type="match status" value="1"/>
</dbReference>
<dbReference type="InterPro" id="IPR003770">
    <property type="entry name" value="MLTG-like"/>
</dbReference>
<dbReference type="HAMAP" id="MF_02065">
    <property type="entry name" value="MltG"/>
    <property type="match status" value="1"/>
</dbReference>
<keyword evidence="3 7" id="KW-1133">Transmembrane helix</keyword>
<gene>
    <name evidence="7" type="primary">mltG</name>
    <name evidence="8" type="ORF">A2696_02525</name>
</gene>
<organism evidence="8 9">
    <name type="scientific">Candidatus Curtissbacteria bacterium RIFCSPHIGHO2_01_FULL_41_13</name>
    <dbReference type="NCBI Taxonomy" id="1797745"/>
    <lineage>
        <taxon>Bacteria</taxon>
        <taxon>Candidatus Curtissiibacteriota</taxon>
    </lineage>
</organism>
<keyword evidence="4 7" id="KW-0472">Membrane</keyword>
<dbReference type="EMBL" id="MFBA01000030">
    <property type="protein sequence ID" value="OGD85324.1"/>
    <property type="molecule type" value="Genomic_DNA"/>
</dbReference>
<evidence type="ECO:0000256" key="2">
    <source>
        <dbReference type="ARBA" id="ARBA00022692"/>
    </source>
</evidence>
<evidence type="ECO:0000313" key="9">
    <source>
        <dbReference type="Proteomes" id="UP000177069"/>
    </source>
</evidence>
<dbReference type="GO" id="GO:0008932">
    <property type="term" value="F:lytic endotransglycosylase activity"/>
    <property type="evidence" value="ECO:0007669"/>
    <property type="project" value="UniProtKB-UniRule"/>
</dbReference>
<protein>
    <recommendedName>
        <fullName evidence="7">Endolytic murein transglycosylase</fullName>
        <ecNumber evidence="7">4.2.2.29</ecNumber>
    </recommendedName>
    <alternativeName>
        <fullName evidence="7">Peptidoglycan lytic transglycosylase</fullName>
    </alternativeName>
    <alternativeName>
        <fullName evidence="7">Peptidoglycan polymerization terminase</fullName>
    </alternativeName>
</protein>
<dbReference type="Proteomes" id="UP000177069">
    <property type="component" value="Unassembled WGS sequence"/>
</dbReference>
<keyword evidence="2 7" id="KW-0812">Transmembrane</keyword>
<keyword evidence="1 7" id="KW-1003">Cell membrane</keyword>
<dbReference type="CDD" id="cd08010">
    <property type="entry name" value="MltG_like"/>
    <property type="match status" value="1"/>
</dbReference>
<comment type="similarity">
    <text evidence="7">Belongs to the transglycosylase MltG family.</text>
</comment>
<keyword evidence="6 7" id="KW-0961">Cell wall biogenesis/degradation</keyword>
<dbReference type="Pfam" id="PF02618">
    <property type="entry name" value="YceG"/>
    <property type="match status" value="1"/>
</dbReference>
<keyword evidence="5 7" id="KW-0456">Lyase</keyword>
<accession>A0A1F5G0I7</accession>
<evidence type="ECO:0000256" key="6">
    <source>
        <dbReference type="ARBA" id="ARBA00023316"/>
    </source>
</evidence>
<dbReference type="Gene3D" id="3.30.1490.480">
    <property type="entry name" value="Endolytic murein transglycosylase"/>
    <property type="match status" value="1"/>
</dbReference>
<dbReference type="GO" id="GO:0071555">
    <property type="term" value="P:cell wall organization"/>
    <property type="evidence" value="ECO:0007669"/>
    <property type="project" value="UniProtKB-KW"/>
</dbReference>
<dbReference type="AlphaFoldDB" id="A0A1F5G0I7"/>
<evidence type="ECO:0000256" key="3">
    <source>
        <dbReference type="ARBA" id="ARBA00022989"/>
    </source>
</evidence>
<name>A0A1F5G0I7_9BACT</name>
<proteinExistence type="inferred from homology"/>
<feature type="site" description="Important for catalytic activity" evidence="7">
    <location>
        <position position="212"/>
    </location>
</feature>
<dbReference type="GO" id="GO:0005886">
    <property type="term" value="C:plasma membrane"/>
    <property type="evidence" value="ECO:0007669"/>
    <property type="project" value="UniProtKB-UniRule"/>
</dbReference>
<evidence type="ECO:0000256" key="7">
    <source>
        <dbReference type="HAMAP-Rule" id="MF_02065"/>
    </source>
</evidence>
<comment type="caution">
    <text evidence="8">The sequence shown here is derived from an EMBL/GenBank/DDBJ whole genome shotgun (WGS) entry which is preliminary data.</text>
</comment>
<sequence>MSKNFTFFAILFILVIITPVILNKFYNYELEPVAPNSKATAKLFVVTPSEPLVTIAQNLKKENLIKNAFAFRLLVAQMGISKNVQAGDFRLSAAMSAREIARELTHGAIDIWITLPEGMRIEEQAARIEEKLKFGSNNLYRFDKNEYIKIAREGYMFPDTYLIPKDATAQQVADRLRETFGQKVDKSILESAQKLNLTAEDVITLASLLEKEAKTDEEKPLIAGILLNRLNLGIALQVDATVSYAKGYNSAQNTWWGQVTTDDYKSVKSKYNTYLYPGLPQGPIASPGLSSIRAAANPKETDYLYYLHESNGNIHYARTIEEHNRNIKEFL</sequence>
<dbReference type="GO" id="GO:0009252">
    <property type="term" value="P:peptidoglycan biosynthetic process"/>
    <property type="evidence" value="ECO:0007669"/>
    <property type="project" value="UniProtKB-UniRule"/>
</dbReference>
<comment type="catalytic activity">
    <reaction evidence="7">
        <text>a peptidoglycan chain = a peptidoglycan chain with N-acetyl-1,6-anhydromuramyl-[peptide] at the reducing end + a peptidoglycan chain with N-acetylglucosamine at the non-reducing end.</text>
        <dbReference type="EC" id="4.2.2.29"/>
    </reaction>
</comment>
<dbReference type="PANTHER" id="PTHR30518:SF2">
    <property type="entry name" value="ENDOLYTIC MUREIN TRANSGLYCOSYLASE"/>
    <property type="match status" value="1"/>
</dbReference>
<evidence type="ECO:0000256" key="5">
    <source>
        <dbReference type="ARBA" id="ARBA00023239"/>
    </source>
</evidence>
<dbReference type="EC" id="4.2.2.29" evidence="7"/>
<evidence type="ECO:0000256" key="4">
    <source>
        <dbReference type="ARBA" id="ARBA00023136"/>
    </source>
</evidence>
<evidence type="ECO:0000313" key="8">
    <source>
        <dbReference type="EMBL" id="OGD85324.1"/>
    </source>
</evidence>
<reference evidence="8 9" key="1">
    <citation type="journal article" date="2016" name="Nat. Commun.">
        <title>Thousands of microbial genomes shed light on interconnected biogeochemical processes in an aquifer system.</title>
        <authorList>
            <person name="Anantharaman K."/>
            <person name="Brown C.T."/>
            <person name="Hug L.A."/>
            <person name="Sharon I."/>
            <person name="Castelle C.J."/>
            <person name="Probst A.J."/>
            <person name="Thomas B.C."/>
            <person name="Singh A."/>
            <person name="Wilkins M.J."/>
            <person name="Karaoz U."/>
            <person name="Brodie E.L."/>
            <person name="Williams K.H."/>
            <person name="Hubbard S.S."/>
            <person name="Banfield J.F."/>
        </authorList>
    </citation>
    <scope>NUCLEOTIDE SEQUENCE [LARGE SCALE GENOMIC DNA]</scope>
</reference>
<dbReference type="PANTHER" id="PTHR30518">
    <property type="entry name" value="ENDOLYTIC MUREIN TRANSGLYCOSYLASE"/>
    <property type="match status" value="1"/>
</dbReference>